<feature type="domain" description="FAS1" evidence="1">
    <location>
        <begin position="137"/>
        <end position="252"/>
    </location>
</feature>
<protein>
    <recommendedName>
        <fullName evidence="1">FAS1 domain-containing protein</fullName>
    </recommendedName>
</protein>
<name>A0A1E7F692_9STRA</name>
<proteinExistence type="predicted"/>
<reference evidence="2 3" key="1">
    <citation type="submission" date="2016-09" db="EMBL/GenBank/DDBJ databases">
        <title>Extensive genetic diversity and differential bi-allelic expression allows diatom success in the polar Southern Ocean.</title>
        <authorList>
            <consortium name="DOE Joint Genome Institute"/>
            <person name="Mock T."/>
            <person name="Otillar R.P."/>
            <person name="Strauss J."/>
            <person name="Dupont C."/>
            <person name="Frickenhaus S."/>
            <person name="Maumus F."/>
            <person name="Mcmullan M."/>
            <person name="Sanges R."/>
            <person name="Schmutz J."/>
            <person name="Toseland A."/>
            <person name="Valas R."/>
            <person name="Veluchamy A."/>
            <person name="Ward B.J."/>
            <person name="Allen A."/>
            <person name="Barry K."/>
            <person name="Falciatore A."/>
            <person name="Ferrante M."/>
            <person name="Fortunato A.E."/>
            <person name="Gloeckner G."/>
            <person name="Gruber A."/>
            <person name="Hipkin R."/>
            <person name="Janech M."/>
            <person name="Kroth P."/>
            <person name="Leese F."/>
            <person name="Lindquist E."/>
            <person name="Lyon B.R."/>
            <person name="Martin J."/>
            <person name="Mayer C."/>
            <person name="Parker M."/>
            <person name="Quesneville H."/>
            <person name="Raymond J."/>
            <person name="Uhlig C."/>
            <person name="Valentin K.U."/>
            <person name="Worden A.Z."/>
            <person name="Armbrust E.V."/>
            <person name="Bowler C."/>
            <person name="Green B."/>
            <person name="Moulton V."/>
            <person name="Van Oosterhout C."/>
            <person name="Grigoriev I."/>
        </authorList>
    </citation>
    <scope>NUCLEOTIDE SEQUENCE [LARGE SCALE GENOMIC DNA]</scope>
    <source>
        <strain evidence="2 3">CCMP1102</strain>
    </source>
</reference>
<dbReference type="InterPro" id="IPR036378">
    <property type="entry name" value="FAS1_dom_sf"/>
</dbReference>
<organism evidence="2 3">
    <name type="scientific">Fragilariopsis cylindrus CCMP1102</name>
    <dbReference type="NCBI Taxonomy" id="635003"/>
    <lineage>
        <taxon>Eukaryota</taxon>
        <taxon>Sar</taxon>
        <taxon>Stramenopiles</taxon>
        <taxon>Ochrophyta</taxon>
        <taxon>Bacillariophyta</taxon>
        <taxon>Bacillariophyceae</taxon>
        <taxon>Bacillariophycidae</taxon>
        <taxon>Bacillariales</taxon>
        <taxon>Bacillariaceae</taxon>
        <taxon>Fragilariopsis</taxon>
    </lineage>
</organism>
<evidence type="ECO:0000313" key="2">
    <source>
        <dbReference type="EMBL" id="OEU13670.1"/>
    </source>
</evidence>
<dbReference type="PROSITE" id="PS50213">
    <property type="entry name" value="FAS1"/>
    <property type="match status" value="2"/>
</dbReference>
<keyword evidence="3" id="KW-1185">Reference proteome</keyword>
<evidence type="ECO:0000313" key="3">
    <source>
        <dbReference type="Proteomes" id="UP000095751"/>
    </source>
</evidence>
<dbReference type="Pfam" id="PF02469">
    <property type="entry name" value="Fasciclin"/>
    <property type="match status" value="2"/>
</dbReference>
<dbReference type="EMBL" id="KV784361">
    <property type="protein sequence ID" value="OEU13670.1"/>
    <property type="molecule type" value="Genomic_DNA"/>
</dbReference>
<dbReference type="AlphaFoldDB" id="A0A1E7F692"/>
<dbReference type="OrthoDB" id="44081at2759"/>
<dbReference type="KEGG" id="fcy:FRACYDRAFT_269903"/>
<feature type="non-terminal residue" evidence="2">
    <location>
        <position position="252"/>
    </location>
</feature>
<accession>A0A1E7F692</accession>
<dbReference type="SUPFAM" id="SSF82153">
    <property type="entry name" value="FAS1 domain"/>
    <property type="match status" value="2"/>
</dbReference>
<dbReference type="Proteomes" id="UP000095751">
    <property type="component" value="Unassembled WGS sequence"/>
</dbReference>
<gene>
    <name evidence="2" type="ORF">FRACYDRAFT_269903</name>
</gene>
<evidence type="ECO:0000259" key="1">
    <source>
        <dbReference type="PROSITE" id="PS50213"/>
    </source>
</evidence>
<sequence length="252" mass="29262">MANLALHVGLDDRLNAAYDNGLTFLVPANRRFNRAEIYIPKMLQPDMFNYTRNFILCHMITDIYHEAQVFAMNEQSGEDQFLVKSELGTHMWITSTENVVRFQSQELLLPDQPTNNGIFHGLEYPLFPPYITDFAFFTPKSTNIDTSDCFRIFSQCRLTSEDIAELFDTKLTVFCPTREAFTLFNYEDFNRLLSPDWYRHACEFLFNHITEGALTRAELASQAPRRIKMLNGAVYNLRKSGDDRPRIQNGNQ</sequence>
<feature type="domain" description="FAS1" evidence="1">
    <location>
        <begin position="1"/>
        <end position="126"/>
    </location>
</feature>
<dbReference type="InParanoid" id="A0A1E7F692"/>
<dbReference type="InterPro" id="IPR000782">
    <property type="entry name" value="FAS1_domain"/>
</dbReference>
<dbReference type="Gene3D" id="2.30.180.10">
    <property type="entry name" value="FAS1 domain"/>
    <property type="match status" value="2"/>
</dbReference>